<reference evidence="2 3" key="1">
    <citation type="submission" date="2014-12" db="EMBL/GenBank/DDBJ databases">
        <title>Complete genome sequence of Streptomyces vietnamensis strain GIMV4.0001, a genetic manipulable producer of the benzoisochromanequinone antibiotic granaticin.</title>
        <authorList>
            <person name="Deng M.R."/>
            <person name="Guo J."/>
            <person name="Ma L.Y."/>
            <person name="Feng G.D."/>
            <person name="Mo C.Y."/>
            <person name="Zhu H.H."/>
        </authorList>
    </citation>
    <scope>NUCLEOTIDE SEQUENCE [LARGE SCALE GENOMIC DNA]</scope>
    <source>
        <strain evidence="3">GIMV4.0001</strain>
    </source>
</reference>
<dbReference type="Gene3D" id="1.10.10.10">
    <property type="entry name" value="Winged helix-like DNA-binding domain superfamily/Winged helix DNA-binding domain"/>
    <property type="match status" value="1"/>
</dbReference>
<evidence type="ECO:0000313" key="2">
    <source>
        <dbReference type="EMBL" id="AJF68166.1"/>
    </source>
</evidence>
<gene>
    <name evidence="2" type="ORF">SVTN_31185</name>
</gene>
<protein>
    <recommendedName>
        <fullName evidence="1">Helix-turn-helix domain-containing protein</fullName>
    </recommendedName>
</protein>
<name>A0A0B5I6H3_9ACTN</name>
<evidence type="ECO:0000259" key="1">
    <source>
        <dbReference type="Pfam" id="PF12728"/>
    </source>
</evidence>
<accession>A0A0B5I6H3</accession>
<organism evidence="2 3">
    <name type="scientific">Streptomyces vietnamensis</name>
    <dbReference type="NCBI Taxonomy" id="362257"/>
    <lineage>
        <taxon>Bacteria</taxon>
        <taxon>Bacillati</taxon>
        <taxon>Actinomycetota</taxon>
        <taxon>Actinomycetes</taxon>
        <taxon>Kitasatosporales</taxon>
        <taxon>Streptomycetaceae</taxon>
        <taxon>Streptomyces</taxon>
    </lineage>
</organism>
<dbReference type="RefSeq" id="WP_041132091.1">
    <property type="nucleotide sequence ID" value="NZ_CP010407.1"/>
</dbReference>
<dbReference type="EMBL" id="CP010407">
    <property type="protein sequence ID" value="AJF68166.1"/>
    <property type="molecule type" value="Genomic_DNA"/>
</dbReference>
<sequence>MHNDERQRLSIADLAERYGVSIATIHAWNYQRSGPRRMRLGKRVFYRLDDVLAWEEAHMIRDDI</sequence>
<feature type="domain" description="Helix-turn-helix" evidence="1">
    <location>
        <begin position="9"/>
        <end position="57"/>
    </location>
</feature>
<keyword evidence="3" id="KW-1185">Reference proteome</keyword>
<dbReference type="HOGENOM" id="CLU_140176_9_1_11"/>
<dbReference type="InterPro" id="IPR009061">
    <property type="entry name" value="DNA-bd_dom_put_sf"/>
</dbReference>
<dbReference type="InterPro" id="IPR041657">
    <property type="entry name" value="HTH_17"/>
</dbReference>
<evidence type="ECO:0000313" key="3">
    <source>
        <dbReference type="Proteomes" id="UP000031774"/>
    </source>
</evidence>
<dbReference type="Proteomes" id="UP000031774">
    <property type="component" value="Chromosome"/>
</dbReference>
<dbReference type="InterPro" id="IPR036388">
    <property type="entry name" value="WH-like_DNA-bd_sf"/>
</dbReference>
<proteinExistence type="predicted"/>
<dbReference type="SUPFAM" id="SSF46955">
    <property type="entry name" value="Putative DNA-binding domain"/>
    <property type="match status" value="1"/>
</dbReference>
<dbReference type="Pfam" id="PF12728">
    <property type="entry name" value="HTH_17"/>
    <property type="match status" value="1"/>
</dbReference>
<dbReference type="AlphaFoldDB" id="A0A0B5I6H3"/>
<dbReference type="KEGG" id="svt:SVTN_31185"/>
<dbReference type="STRING" id="362257.SVTN_31185"/>